<sequence>MAMAEFERELIRERTLAGIAAARAAGKLIGRPPRLTSIQRQHIREMAQQGKSLRTIARLFRVGPSTVHRVVQQTA</sequence>
<name>A0ABQ0IZM9_GLUTH</name>
<keyword evidence="4" id="KW-1185">Reference proteome</keyword>
<dbReference type="SUPFAM" id="SSF53041">
    <property type="entry name" value="Resolvase-like"/>
    <property type="match status" value="1"/>
</dbReference>
<gene>
    <name evidence="3" type="ORF">NBRC3257_2650</name>
</gene>
<dbReference type="InterPro" id="IPR036162">
    <property type="entry name" value="Resolvase-like_N_sf"/>
</dbReference>
<accession>A0ABQ0IZM9</accession>
<dbReference type="InterPro" id="IPR025246">
    <property type="entry name" value="IS30-like_HTH"/>
</dbReference>
<dbReference type="EMBL" id="BASM01000032">
    <property type="protein sequence ID" value="GAD27651.1"/>
    <property type="molecule type" value="Genomic_DNA"/>
</dbReference>
<evidence type="ECO:0000313" key="4">
    <source>
        <dbReference type="Proteomes" id="UP000018209"/>
    </source>
</evidence>
<protein>
    <submittedName>
        <fullName evidence="3">DNA-invertase</fullName>
    </submittedName>
</protein>
<dbReference type="SUPFAM" id="SSF46689">
    <property type="entry name" value="Homeodomain-like"/>
    <property type="match status" value="1"/>
</dbReference>
<dbReference type="Pfam" id="PF13936">
    <property type="entry name" value="HTH_38"/>
    <property type="match status" value="1"/>
</dbReference>
<dbReference type="Gene3D" id="1.10.10.60">
    <property type="entry name" value="Homeodomain-like"/>
    <property type="match status" value="1"/>
</dbReference>
<evidence type="ECO:0000313" key="3">
    <source>
        <dbReference type="EMBL" id="GAD27651.1"/>
    </source>
</evidence>
<feature type="domain" description="Resolvase/invertase-type recombinase catalytic" evidence="2">
    <location>
        <begin position="1"/>
        <end position="26"/>
    </location>
</feature>
<dbReference type="InterPro" id="IPR009057">
    <property type="entry name" value="Homeodomain-like_sf"/>
</dbReference>
<evidence type="ECO:0000259" key="2">
    <source>
        <dbReference type="PROSITE" id="PS51736"/>
    </source>
</evidence>
<dbReference type="Pfam" id="PF00239">
    <property type="entry name" value="Resolvase"/>
    <property type="match status" value="1"/>
</dbReference>
<proteinExistence type="inferred from homology"/>
<comment type="caution">
    <text evidence="3">The sequence shown here is derived from an EMBL/GenBank/DDBJ whole genome shotgun (WGS) entry which is preliminary data.</text>
</comment>
<reference evidence="3 4" key="1">
    <citation type="submission" date="2013-08" db="EMBL/GenBank/DDBJ databases">
        <title>Gluconobacter thailandicus NBRC 3257 whole genome sequence.</title>
        <authorList>
            <person name="Matsutani M."/>
            <person name="Yakushi T."/>
            <person name="Matsushita K."/>
        </authorList>
    </citation>
    <scope>NUCLEOTIDE SEQUENCE [LARGE SCALE GENOMIC DNA]</scope>
    <source>
        <strain evidence="3 4">NBRC 3257</strain>
    </source>
</reference>
<evidence type="ECO:0000256" key="1">
    <source>
        <dbReference type="ARBA" id="ARBA00009913"/>
    </source>
</evidence>
<organism evidence="3 4">
    <name type="scientific">Gluconobacter thailandicus NBRC 3257</name>
    <dbReference type="NCBI Taxonomy" id="1381097"/>
    <lineage>
        <taxon>Bacteria</taxon>
        <taxon>Pseudomonadati</taxon>
        <taxon>Pseudomonadota</taxon>
        <taxon>Alphaproteobacteria</taxon>
        <taxon>Acetobacterales</taxon>
        <taxon>Acetobacteraceae</taxon>
        <taxon>Gluconobacter</taxon>
    </lineage>
</organism>
<dbReference type="PROSITE" id="PS51736">
    <property type="entry name" value="RECOMBINASES_3"/>
    <property type="match status" value="1"/>
</dbReference>
<dbReference type="Proteomes" id="UP000018209">
    <property type="component" value="Unassembled WGS sequence"/>
</dbReference>
<dbReference type="InterPro" id="IPR006119">
    <property type="entry name" value="Resolv_N"/>
</dbReference>
<comment type="similarity">
    <text evidence="1">Belongs to the site-specific recombinase resolvase family.</text>
</comment>